<evidence type="ECO:0000313" key="3">
    <source>
        <dbReference type="EMBL" id="GHE30809.1"/>
    </source>
</evidence>
<proteinExistence type="predicted"/>
<dbReference type="Proteomes" id="UP000603227">
    <property type="component" value="Unassembled WGS sequence"/>
</dbReference>
<accession>A0A919DCN2</accession>
<dbReference type="RefSeq" id="WP_373313430.1">
    <property type="nucleotide sequence ID" value="NZ_BNAT01000016.1"/>
</dbReference>
<feature type="domain" description="Transposase IS30-like HTH" evidence="2">
    <location>
        <begin position="31"/>
        <end position="71"/>
    </location>
</feature>
<dbReference type="GO" id="GO:0032196">
    <property type="term" value="P:transposition"/>
    <property type="evidence" value="ECO:0007669"/>
    <property type="project" value="TreeGrafter"/>
</dbReference>
<dbReference type="PANTHER" id="PTHR10948:SF23">
    <property type="entry name" value="TRANSPOSASE INSI FOR INSERTION SEQUENCE ELEMENT IS30A-RELATED"/>
    <property type="match status" value="1"/>
</dbReference>
<evidence type="ECO:0000313" key="4">
    <source>
        <dbReference type="Proteomes" id="UP000603227"/>
    </source>
</evidence>
<dbReference type="AlphaFoldDB" id="A0A919DCN2"/>
<dbReference type="InterPro" id="IPR051917">
    <property type="entry name" value="Transposase-Integrase"/>
</dbReference>
<sequence>MAWAGVAARLGATRCRCARPPPLSAPMPGGRLTEEDRQHIAAGLAKGLGYTEIGRRLGRPASRVMREVTRNGGPDDYRAGRAGRAGRAHEATQHRARRPKQARPPSPPIPDSGHGRDPRGLARAGGPRRAPDMHLLHPGDPHPPAFGNSARNGSTVAVSPRL</sequence>
<feature type="compositionally biased region" description="Basic and acidic residues" evidence="1">
    <location>
        <begin position="64"/>
        <end position="79"/>
    </location>
</feature>
<dbReference type="GO" id="GO:0004803">
    <property type="term" value="F:transposase activity"/>
    <property type="evidence" value="ECO:0007669"/>
    <property type="project" value="TreeGrafter"/>
</dbReference>
<keyword evidence="4" id="KW-1185">Reference proteome</keyword>
<organism evidence="3 4">
    <name type="scientific">Streptomyces capitiformicae</name>
    <dbReference type="NCBI Taxonomy" id="2014920"/>
    <lineage>
        <taxon>Bacteria</taxon>
        <taxon>Bacillati</taxon>
        <taxon>Actinomycetota</taxon>
        <taxon>Actinomycetes</taxon>
        <taxon>Kitasatosporales</taxon>
        <taxon>Streptomycetaceae</taxon>
        <taxon>Streptomyces</taxon>
    </lineage>
</organism>
<evidence type="ECO:0000259" key="2">
    <source>
        <dbReference type="Pfam" id="PF13936"/>
    </source>
</evidence>
<dbReference type="EMBL" id="BNAT01000016">
    <property type="protein sequence ID" value="GHE30809.1"/>
    <property type="molecule type" value="Genomic_DNA"/>
</dbReference>
<dbReference type="PANTHER" id="PTHR10948">
    <property type="entry name" value="TRANSPOSASE"/>
    <property type="match status" value="1"/>
</dbReference>
<gene>
    <name evidence="3" type="ORF">GCM10017771_47170</name>
</gene>
<feature type="region of interest" description="Disordered" evidence="1">
    <location>
        <begin position="58"/>
        <end position="162"/>
    </location>
</feature>
<evidence type="ECO:0000256" key="1">
    <source>
        <dbReference type="SAM" id="MobiDB-lite"/>
    </source>
</evidence>
<dbReference type="Pfam" id="PF13936">
    <property type="entry name" value="HTH_38"/>
    <property type="match status" value="1"/>
</dbReference>
<dbReference type="InterPro" id="IPR025246">
    <property type="entry name" value="IS30-like_HTH"/>
</dbReference>
<reference evidence="3" key="1">
    <citation type="journal article" date="2014" name="Int. J. Syst. Evol. Microbiol.">
        <title>Complete genome sequence of Corynebacterium casei LMG S-19264T (=DSM 44701T), isolated from a smear-ripened cheese.</title>
        <authorList>
            <consortium name="US DOE Joint Genome Institute (JGI-PGF)"/>
            <person name="Walter F."/>
            <person name="Albersmeier A."/>
            <person name="Kalinowski J."/>
            <person name="Ruckert C."/>
        </authorList>
    </citation>
    <scope>NUCLEOTIDE SEQUENCE</scope>
    <source>
        <strain evidence="3">CGMCC 4.7403</strain>
    </source>
</reference>
<reference evidence="3" key="2">
    <citation type="submission" date="2020-09" db="EMBL/GenBank/DDBJ databases">
        <authorList>
            <person name="Sun Q."/>
            <person name="Zhou Y."/>
        </authorList>
    </citation>
    <scope>NUCLEOTIDE SEQUENCE</scope>
    <source>
        <strain evidence="3">CGMCC 4.7403</strain>
    </source>
</reference>
<comment type="caution">
    <text evidence="3">The sequence shown here is derived from an EMBL/GenBank/DDBJ whole genome shotgun (WGS) entry which is preliminary data.</text>
</comment>
<feature type="compositionally biased region" description="Basic and acidic residues" evidence="1">
    <location>
        <begin position="129"/>
        <end position="140"/>
    </location>
</feature>
<protein>
    <recommendedName>
        <fullName evidence="2">Transposase IS30-like HTH domain-containing protein</fullName>
    </recommendedName>
</protein>
<feature type="compositionally biased region" description="Polar residues" evidence="1">
    <location>
        <begin position="149"/>
        <end position="162"/>
    </location>
</feature>
<name>A0A919DCN2_9ACTN</name>
<dbReference type="GO" id="GO:0005829">
    <property type="term" value="C:cytosol"/>
    <property type="evidence" value="ECO:0007669"/>
    <property type="project" value="TreeGrafter"/>
</dbReference>